<dbReference type="Pfam" id="PF02487">
    <property type="entry name" value="CLN3"/>
    <property type="match status" value="1"/>
</dbReference>
<evidence type="ECO:0000256" key="3">
    <source>
        <dbReference type="ARBA" id="ARBA00022692"/>
    </source>
</evidence>
<evidence type="ECO:0000256" key="5">
    <source>
        <dbReference type="ARBA" id="ARBA00022989"/>
    </source>
</evidence>
<sequence>MLPMPGAPSSSLALFRQRLFNMFEGADKRVIASFWLFGLINNVLYVIILSSALDLVGPAVPKSLVLLFDVVPSFLVKLTAPYYIHLVPYNLRILAFVALSSCGMLLVALSPASADSSVNAASIYIKMSGIVLASISSGGGELSFLGLTHYYGPFSLAAWGSGTGGAGLVGSGAYVLFTTAIGFSVRTSLLAFSFLPIIMLFSFFVLLPGRDLLKAKSHVYVPAAQNDLDADTESLLNDIPDDSRALSLPKPSQGTSSSSDAWLNLKVNFLRARSLFFP</sequence>
<comment type="subcellular location">
    <subcellularLocation>
        <location evidence="1">Endomembrane system</location>
        <topology evidence="1">Multi-pass membrane protein</topology>
    </subcellularLocation>
    <subcellularLocation>
        <location evidence="7">Vacuole membrane</location>
        <topology evidence="7">Multi-pass membrane protein</topology>
    </subcellularLocation>
</comment>
<reference evidence="8 9" key="1">
    <citation type="submission" date="2018-10" db="EMBL/GenBank/DDBJ databases">
        <title>Fifty Aureobasidium pullulans genomes reveal a recombining polyextremotolerant generalist.</title>
        <authorList>
            <person name="Gostincar C."/>
            <person name="Turk M."/>
            <person name="Zajc J."/>
            <person name="Gunde-Cimerman N."/>
        </authorList>
    </citation>
    <scope>NUCLEOTIDE SEQUENCE [LARGE SCALE GENOMIC DNA]</scope>
    <source>
        <strain evidence="8 9">EXF-9785</strain>
    </source>
</reference>
<evidence type="ECO:0000256" key="2">
    <source>
        <dbReference type="ARBA" id="ARBA00022448"/>
    </source>
</evidence>
<keyword evidence="2" id="KW-0813">Transport</keyword>
<keyword evidence="6 7" id="KW-0472">Membrane</keyword>
<evidence type="ECO:0000256" key="6">
    <source>
        <dbReference type="ARBA" id="ARBA00023136"/>
    </source>
</evidence>
<dbReference type="GO" id="GO:0006865">
    <property type="term" value="P:amino acid transport"/>
    <property type="evidence" value="ECO:0007669"/>
    <property type="project" value="UniProtKB-KW"/>
</dbReference>
<dbReference type="PANTHER" id="PTHR10981">
    <property type="entry name" value="BATTENIN"/>
    <property type="match status" value="1"/>
</dbReference>
<feature type="transmembrane region" description="Helical" evidence="7">
    <location>
        <begin position="157"/>
        <end position="177"/>
    </location>
</feature>
<accession>A0A4S9ETI1</accession>
<evidence type="ECO:0000313" key="9">
    <source>
        <dbReference type="Proteomes" id="UP000308953"/>
    </source>
</evidence>
<comment type="caution">
    <text evidence="7">Lacks conserved residue(s) required for the propagation of feature annotation.</text>
</comment>
<feature type="transmembrane region" description="Helical" evidence="7">
    <location>
        <begin position="90"/>
        <end position="109"/>
    </location>
</feature>
<dbReference type="EMBL" id="QZAV01000152">
    <property type="protein sequence ID" value="THX36854.1"/>
    <property type="molecule type" value="Genomic_DNA"/>
</dbReference>
<dbReference type="GO" id="GO:0051453">
    <property type="term" value="P:regulation of intracellular pH"/>
    <property type="evidence" value="ECO:0007669"/>
    <property type="project" value="TreeGrafter"/>
</dbReference>
<organism evidence="8 9">
    <name type="scientific">Aureobasidium pullulans</name>
    <name type="common">Black yeast</name>
    <name type="synonym">Pullularia pullulans</name>
    <dbReference type="NCBI Taxonomy" id="5580"/>
    <lineage>
        <taxon>Eukaryota</taxon>
        <taxon>Fungi</taxon>
        <taxon>Dikarya</taxon>
        <taxon>Ascomycota</taxon>
        <taxon>Pezizomycotina</taxon>
        <taxon>Dothideomycetes</taxon>
        <taxon>Dothideomycetidae</taxon>
        <taxon>Dothideales</taxon>
        <taxon>Saccotheciaceae</taxon>
        <taxon>Aureobasidium</taxon>
    </lineage>
</organism>
<evidence type="ECO:0000256" key="7">
    <source>
        <dbReference type="RuleBase" id="RU361113"/>
    </source>
</evidence>
<dbReference type="PRINTS" id="PR01315">
    <property type="entry name" value="BATTENIN"/>
</dbReference>
<dbReference type="InterPro" id="IPR003492">
    <property type="entry name" value="Battenin_disease_Cln3"/>
</dbReference>
<name>A0A4S9ETI1_AURPU</name>
<evidence type="ECO:0000256" key="4">
    <source>
        <dbReference type="ARBA" id="ARBA00022970"/>
    </source>
</evidence>
<gene>
    <name evidence="8" type="ORF">D6D10_06338</name>
</gene>
<dbReference type="PANTHER" id="PTHR10981:SF0">
    <property type="entry name" value="BATTENIN"/>
    <property type="match status" value="1"/>
</dbReference>
<evidence type="ECO:0000313" key="8">
    <source>
        <dbReference type="EMBL" id="THX36854.1"/>
    </source>
</evidence>
<evidence type="ECO:0000256" key="1">
    <source>
        <dbReference type="ARBA" id="ARBA00004127"/>
    </source>
</evidence>
<feature type="transmembrane region" description="Helical" evidence="7">
    <location>
        <begin position="130"/>
        <end position="151"/>
    </location>
</feature>
<keyword evidence="5 7" id="KW-1133">Transmembrane helix</keyword>
<keyword evidence="7" id="KW-0926">Vacuole</keyword>
<comment type="caution">
    <text evidence="8">The sequence shown here is derived from an EMBL/GenBank/DDBJ whole genome shotgun (WGS) entry which is preliminary data.</text>
</comment>
<dbReference type="Proteomes" id="UP000308953">
    <property type="component" value="Unassembled WGS sequence"/>
</dbReference>
<feature type="transmembrane region" description="Helical" evidence="7">
    <location>
        <begin position="64"/>
        <end position="84"/>
    </location>
</feature>
<dbReference type="GO" id="GO:0012505">
    <property type="term" value="C:endomembrane system"/>
    <property type="evidence" value="ECO:0007669"/>
    <property type="project" value="UniProtKB-SubCell"/>
</dbReference>
<proteinExistence type="inferred from homology"/>
<dbReference type="AlphaFoldDB" id="A0A4S9ETI1"/>
<keyword evidence="3 7" id="KW-0812">Transmembrane</keyword>
<protein>
    <recommendedName>
        <fullName evidence="7">Protein BTN</fullName>
    </recommendedName>
</protein>
<dbReference type="GO" id="GO:0005774">
    <property type="term" value="C:vacuolar membrane"/>
    <property type="evidence" value="ECO:0007669"/>
    <property type="project" value="UniProtKB-SubCell"/>
</dbReference>
<feature type="transmembrane region" description="Helical" evidence="7">
    <location>
        <begin position="30"/>
        <end position="52"/>
    </location>
</feature>
<keyword evidence="4" id="KW-0029">Amino-acid transport</keyword>
<feature type="transmembrane region" description="Helical" evidence="7">
    <location>
        <begin position="189"/>
        <end position="207"/>
    </location>
</feature>
<comment type="similarity">
    <text evidence="7">Belongs to the battenin family.</text>
</comment>